<feature type="chain" id="PRO_5011600308" evidence="5">
    <location>
        <begin position="26"/>
        <end position="712"/>
    </location>
</feature>
<evidence type="ECO:0000259" key="6">
    <source>
        <dbReference type="PROSITE" id="PS51123"/>
    </source>
</evidence>
<dbReference type="SUPFAM" id="SSF103088">
    <property type="entry name" value="OmpA-like"/>
    <property type="match status" value="1"/>
</dbReference>
<dbReference type="RefSeq" id="WP_090980827.1">
    <property type="nucleotide sequence ID" value="NZ_FOJM01000003.1"/>
</dbReference>
<keyword evidence="5" id="KW-0732">Signal</keyword>
<dbReference type="STRING" id="332999.SAMN04488511_10352"/>
<dbReference type="Gene3D" id="2.120.10.30">
    <property type="entry name" value="TolB, C-terminal domain"/>
    <property type="match status" value="1"/>
</dbReference>
<dbReference type="PANTHER" id="PTHR30329:SF21">
    <property type="entry name" value="LIPOPROTEIN YIAD-RELATED"/>
    <property type="match status" value="1"/>
</dbReference>
<dbReference type="PRINTS" id="PR01021">
    <property type="entry name" value="OMPADOMAIN"/>
</dbReference>
<evidence type="ECO:0000313" key="8">
    <source>
        <dbReference type="Proteomes" id="UP000198836"/>
    </source>
</evidence>
<dbReference type="OrthoDB" id="9809364at2"/>
<dbReference type="Proteomes" id="UP000198836">
    <property type="component" value="Unassembled WGS sequence"/>
</dbReference>
<gene>
    <name evidence="7" type="ORF">SAMN04488511_10352</name>
</gene>
<dbReference type="PROSITE" id="PS51123">
    <property type="entry name" value="OMPA_2"/>
    <property type="match status" value="1"/>
</dbReference>
<feature type="domain" description="OmpA-like" evidence="6">
    <location>
        <begin position="579"/>
        <end position="701"/>
    </location>
</feature>
<protein>
    <submittedName>
        <fullName evidence="7">WD40-like Beta Propeller Repeat</fullName>
    </submittedName>
</protein>
<dbReference type="InterPro" id="IPR006664">
    <property type="entry name" value="OMP_bac"/>
</dbReference>
<dbReference type="CDD" id="cd07185">
    <property type="entry name" value="OmpA_C-like"/>
    <property type="match status" value="1"/>
</dbReference>
<keyword evidence="3" id="KW-0998">Cell outer membrane</keyword>
<dbReference type="SUPFAM" id="SSF48452">
    <property type="entry name" value="TPR-like"/>
    <property type="match status" value="1"/>
</dbReference>
<reference evidence="8" key="1">
    <citation type="submission" date="2016-10" db="EMBL/GenBank/DDBJ databases">
        <authorList>
            <person name="Varghese N."/>
            <person name="Submissions S."/>
        </authorList>
    </citation>
    <scope>NUCLEOTIDE SEQUENCE [LARGE SCALE GENOMIC DNA]</scope>
    <source>
        <strain evidence="8">DSM 18130</strain>
    </source>
</reference>
<evidence type="ECO:0000256" key="1">
    <source>
        <dbReference type="ARBA" id="ARBA00004442"/>
    </source>
</evidence>
<evidence type="ECO:0000256" key="2">
    <source>
        <dbReference type="ARBA" id="ARBA00023136"/>
    </source>
</evidence>
<dbReference type="InterPro" id="IPR036737">
    <property type="entry name" value="OmpA-like_sf"/>
</dbReference>
<dbReference type="PANTHER" id="PTHR30329">
    <property type="entry name" value="STATOR ELEMENT OF FLAGELLAR MOTOR COMPLEX"/>
    <property type="match status" value="1"/>
</dbReference>
<dbReference type="EMBL" id="FOJM01000003">
    <property type="protein sequence ID" value="SFA42382.1"/>
    <property type="molecule type" value="Genomic_DNA"/>
</dbReference>
<dbReference type="SUPFAM" id="SSF49464">
    <property type="entry name" value="Carboxypeptidase regulatory domain-like"/>
    <property type="match status" value="1"/>
</dbReference>
<dbReference type="Pfam" id="PF00691">
    <property type="entry name" value="OmpA"/>
    <property type="match status" value="1"/>
</dbReference>
<organism evidence="7 8">
    <name type="scientific">Pedobacter suwonensis</name>
    <dbReference type="NCBI Taxonomy" id="332999"/>
    <lineage>
        <taxon>Bacteria</taxon>
        <taxon>Pseudomonadati</taxon>
        <taxon>Bacteroidota</taxon>
        <taxon>Sphingobacteriia</taxon>
        <taxon>Sphingobacteriales</taxon>
        <taxon>Sphingobacteriaceae</taxon>
        <taxon>Pedobacter</taxon>
    </lineage>
</organism>
<dbReference type="Gene3D" id="3.30.1330.60">
    <property type="entry name" value="OmpA-like domain"/>
    <property type="match status" value="1"/>
</dbReference>
<accession>A0A1I0SSB2</accession>
<dbReference type="InterPro" id="IPR011659">
    <property type="entry name" value="WD40"/>
</dbReference>
<dbReference type="InterPro" id="IPR006665">
    <property type="entry name" value="OmpA-like"/>
</dbReference>
<dbReference type="GO" id="GO:0009279">
    <property type="term" value="C:cell outer membrane"/>
    <property type="evidence" value="ECO:0007669"/>
    <property type="project" value="UniProtKB-SubCell"/>
</dbReference>
<sequence length="712" mass="80359">MKFDFKVTLLIYLGLTLALCTSTYAQNNPNIQNDLNAARKSFNGLEYVSTITKVKRVLAKDSTNLEALDMLAYSYKMIKNYPGALKAYRKLTSQPAMKNEWALYYAESLANNQQYEESERWYRKYLSLVPADKRAAAFASTNLAKINKNSNHWKIGFLNINTQASEYAPTFYKEGLMFTSNRQSENFSKHIFKWDNTPFSKLYYVNKLSDLKVINQDSLINSQSSAAKQKIRYNDDDTPETSNDNNVLSAYTSAIERDTLNLIYGQHKMVKKLGGVFNNKYHTAAAAVFPDGSIIFTGNNYLNGKTSKSSDGTIKLKLYTAYGPNLSATKEFPYNSNEYSTGHPALTPDGNILVFASDRPGGFGGTDLYYCVKSGRGEWTSPINMGKLINTEGNEMFPSFDHDGNLIFSSTGLAGFGGMDLFQVPLKEMKPTTAPVNMGAPINSSKDDFALILTPDGKKGYFSSNREGNDNIYEFRRSTYKIILQGTLTDARTRIPLAGGRILMHHLDGTDTIKTDNQGRFKRELPAETDYEVTAQKLGYINNIQFTTSVGIQKDSVINLDIRLNRAESAQQYVLNHCDSLKKVFSVKNIYYDLDRSEIRPDAKGALNELVELMRKYPEITIITSSHCDSRASEEYNRNLSLRRGEAAKQYLVARGIQSDRIKVEYYGKTRLVNRCYDGVNCSEEDQQLNRRTEFDVILNGVNITRENCSDR</sequence>
<name>A0A1I0SSB2_9SPHI</name>
<dbReference type="InterPro" id="IPR011990">
    <property type="entry name" value="TPR-like_helical_dom_sf"/>
</dbReference>
<evidence type="ECO:0000256" key="4">
    <source>
        <dbReference type="PROSITE-ProRule" id="PRU00473"/>
    </source>
</evidence>
<dbReference type="Gene3D" id="1.25.40.10">
    <property type="entry name" value="Tetratricopeptide repeat domain"/>
    <property type="match status" value="1"/>
</dbReference>
<keyword evidence="8" id="KW-1185">Reference proteome</keyword>
<dbReference type="InterPro" id="IPR011042">
    <property type="entry name" value="6-blade_b-propeller_TolB-like"/>
</dbReference>
<evidence type="ECO:0000256" key="3">
    <source>
        <dbReference type="ARBA" id="ARBA00023237"/>
    </source>
</evidence>
<dbReference type="AlphaFoldDB" id="A0A1I0SSB2"/>
<evidence type="ECO:0000313" key="7">
    <source>
        <dbReference type="EMBL" id="SFA42382.1"/>
    </source>
</evidence>
<keyword evidence="2 4" id="KW-0472">Membrane</keyword>
<dbReference type="Gene3D" id="2.60.40.1120">
    <property type="entry name" value="Carboxypeptidase-like, regulatory domain"/>
    <property type="match status" value="1"/>
</dbReference>
<comment type="subcellular location">
    <subcellularLocation>
        <location evidence="1">Cell outer membrane</location>
    </subcellularLocation>
</comment>
<proteinExistence type="predicted"/>
<evidence type="ECO:0000256" key="5">
    <source>
        <dbReference type="SAM" id="SignalP"/>
    </source>
</evidence>
<dbReference type="Pfam" id="PF07676">
    <property type="entry name" value="PD40"/>
    <property type="match status" value="3"/>
</dbReference>
<dbReference type="InterPro" id="IPR050330">
    <property type="entry name" value="Bact_OuterMem_StrucFunc"/>
</dbReference>
<feature type="signal peptide" evidence="5">
    <location>
        <begin position="1"/>
        <end position="25"/>
    </location>
</feature>
<dbReference type="SUPFAM" id="SSF82171">
    <property type="entry name" value="DPP6 N-terminal domain-like"/>
    <property type="match status" value="1"/>
</dbReference>
<dbReference type="InterPro" id="IPR008969">
    <property type="entry name" value="CarboxyPept-like_regulatory"/>
</dbReference>